<sequence length="165" mass="18416">MPSSPQGETPLLPPDAALIQRLRTDRGLEGPLSVARCAEMLGTYTTKPFSDRSWSAYEQGKRDIPDREYVLMALVVGATPEDVKAAGRDRASELLRQEIDRRRAPTASGVSKRTAERMDAAIAQIQALPFDQKVRDQMVEVLQQQVDAMIDLHGRQVEIMRNEAQ</sequence>
<organism evidence="1 2">
    <name type="scientific">Nonomuraea cavernae</name>
    <dbReference type="NCBI Taxonomy" id="2045107"/>
    <lineage>
        <taxon>Bacteria</taxon>
        <taxon>Bacillati</taxon>
        <taxon>Actinomycetota</taxon>
        <taxon>Actinomycetes</taxon>
        <taxon>Streptosporangiales</taxon>
        <taxon>Streptosporangiaceae</taxon>
        <taxon>Nonomuraea</taxon>
    </lineage>
</organism>
<protein>
    <submittedName>
        <fullName evidence="1">Uncharacterized protein</fullName>
    </submittedName>
</protein>
<reference evidence="1" key="1">
    <citation type="journal article" date="2014" name="Int. J. Syst. Evol. Microbiol.">
        <title>Complete genome sequence of Corynebacterium casei LMG S-19264T (=DSM 44701T), isolated from a smear-ripened cheese.</title>
        <authorList>
            <consortium name="US DOE Joint Genome Institute (JGI-PGF)"/>
            <person name="Walter F."/>
            <person name="Albersmeier A."/>
            <person name="Kalinowski J."/>
            <person name="Ruckert C."/>
        </authorList>
    </citation>
    <scope>NUCLEOTIDE SEQUENCE</scope>
    <source>
        <strain evidence="1">CGMCC 4.7368</strain>
    </source>
</reference>
<gene>
    <name evidence="1" type="ORF">GCM10012289_09070</name>
</gene>
<comment type="caution">
    <text evidence="1">The sequence shown here is derived from an EMBL/GenBank/DDBJ whole genome shotgun (WGS) entry which is preliminary data.</text>
</comment>
<evidence type="ECO:0000313" key="2">
    <source>
        <dbReference type="Proteomes" id="UP000646523"/>
    </source>
</evidence>
<accession>A0A917YPE0</accession>
<dbReference type="AlphaFoldDB" id="A0A917YPE0"/>
<proteinExistence type="predicted"/>
<reference evidence="1" key="2">
    <citation type="submission" date="2020-09" db="EMBL/GenBank/DDBJ databases">
        <authorList>
            <person name="Sun Q."/>
            <person name="Zhou Y."/>
        </authorList>
    </citation>
    <scope>NUCLEOTIDE SEQUENCE</scope>
    <source>
        <strain evidence="1">CGMCC 4.7368</strain>
    </source>
</reference>
<name>A0A917YPE0_9ACTN</name>
<evidence type="ECO:0000313" key="1">
    <source>
        <dbReference type="EMBL" id="GGO63052.1"/>
    </source>
</evidence>
<keyword evidence="2" id="KW-1185">Reference proteome</keyword>
<dbReference type="Proteomes" id="UP000646523">
    <property type="component" value="Unassembled WGS sequence"/>
</dbReference>
<dbReference type="EMBL" id="BMNH01000002">
    <property type="protein sequence ID" value="GGO63052.1"/>
    <property type="molecule type" value="Genomic_DNA"/>
</dbReference>